<name>A0A4U5NJ12_STECR</name>
<comment type="caution">
    <text evidence="2">The sequence shown here is derived from an EMBL/GenBank/DDBJ whole genome shotgun (WGS) entry which is preliminary data.</text>
</comment>
<dbReference type="EMBL" id="AZBU02000004">
    <property type="protein sequence ID" value="TKR83187.1"/>
    <property type="molecule type" value="Genomic_DNA"/>
</dbReference>
<evidence type="ECO:0000256" key="1">
    <source>
        <dbReference type="SAM" id="SignalP"/>
    </source>
</evidence>
<evidence type="ECO:0000313" key="2">
    <source>
        <dbReference type="EMBL" id="TKR83187.1"/>
    </source>
</evidence>
<evidence type="ECO:0000313" key="3">
    <source>
        <dbReference type="Proteomes" id="UP000298663"/>
    </source>
</evidence>
<feature type="signal peptide" evidence="1">
    <location>
        <begin position="1"/>
        <end position="21"/>
    </location>
</feature>
<dbReference type="PANTHER" id="PTHR35182:SF1">
    <property type="entry name" value="COLD-SHOCK PROTEIN-RELATED"/>
    <property type="match status" value="1"/>
</dbReference>
<dbReference type="Proteomes" id="UP000298663">
    <property type="component" value="Unassembled WGS sequence"/>
</dbReference>
<gene>
    <name evidence="2" type="ORF">L596_016816</name>
</gene>
<keyword evidence="1" id="KW-0732">Signal</keyword>
<sequence length="145" mass="15990">MTKLVPLLPLLAVLTIGVVDGALMHMPAKAGEKVVLGFDPKLKINTWERTRTVHGVTVTETITKCIGDNKAECSGWKNVETGKVTPSKDVVAMDGRLMIASFQKTDEGLYQSPDMQMSLRRPLKALVWRTPLLASSFSSFMHFNT</sequence>
<organism evidence="2 3">
    <name type="scientific">Steinernema carpocapsae</name>
    <name type="common">Entomopathogenic nematode</name>
    <dbReference type="NCBI Taxonomy" id="34508"/>
    <lineage>
        <taxon>Eukaryota</taxon>
        <taxon>Metazoa</taxon>
        <taxon>Ecdysozoa</taxon>
        <taxon>Nematoda</taxon>
        <taxon>Chromadorea</taxon>
        <taxon>Rhabditida</taxon>
        <taxon>Tylenchina</taxon>
        <taxon>Panagrolaimomorpha</taxon>
        <taxon>Strongyloidoidea</taxon>
        <taxon>Steinernematidae</taxon>
        <taxon>Steinernema</taxon>
    </lineage>
</organism>
<reference evidence="2 3" key="1">
    <citation type="journal article" date="2015" name="Genome Biol.">
        <title>Comparative genomics of Steinernema reveals deeply conserved gene regulatory networks.</title>
        <authorList>
            <person name="Dillman A.R."/>
            <person name="Macchietto M."/>
            <person name="Porter C.F."/>
            <person name="Rogers A."/>
            <person name="Williams B."/>
            <person name="Antoshechkin I."/>
            <person name="Lee M.M."/>
            <person name="Goodwin Z."/>
            <person name="Lu X."/>
            <person name="Lewis E.E."/>
            <person name="Goodrich-Blair H."/>
            <person name="Stock S.P."/>
            <person name="Adams B.J."/>
            <person name="Sternberg P.W."/>
            <person name="Mortazavi A."/>
        </authorList>
    </citation>
    <scope>NUCLEOTIDE SEQUENCE [LARGE SCALE GENOMIC DNA]</scope>
    <source>
        <strain evidence="2 3">ALL</strain>
    </source>
</reference>
<reference evidence="2 3" key="2">
    <citation type="journal article" date="2019" name="G3 (Bethesda)">
        <title>Hybrid Assembly of the Genome of the Entomopathogenic Nematode Steinernema carpocapsae Identifies the X-Chromosome.</title>
        <authorList>
            <person name="Serra L."/>
            <person name="Macchietto M."/>
            <person name="Macias-Munoz A."/>
            <person name="McGill C.J."/>
            <person name="Rodriguez I.M."/>
            <person name="Rodriguez B."/>
            <person name="Murad R."/>
            <person name="Mortazavi A."/>
        </authorList>
    </citation>
    <scope>NUCLEOTIDE SEQUENCE [LARGE SCALE GENOMIC DNA]</scope>
    <source>
        <strain evidence="2 3">ALL</strain>
    </source>
</reference>
<accession>A0A4U5NJ12</accession>
<feature type="chain" id="PRO_5020734386" evidence="1">
    <location>
        <begin position="22"/>
        <end position="145"/>
    </location>
</feature>
<dbReference type="PANTHER" id="PTHR35182">
    <property type="entry name" value="PROTEIN CBG13762"/>
    <property type="match status" value="1"/>
</dbReference>
<protein>
    <submittedName>
        <fullName evidence="2">Uncharacterized protein</fullName>
    </submittedName>
</protein>
<dbReference type="AlphaFoldDB" id="A0A4U5NJ12"/>
<keyword evidence="3" id="KW-1185">Reference proteome</keyword>
<proteinExistence type="predicted"/>